<feature type="compositionally biased region" description="Basic residues" evidence="3">
    <location>
        <begin position="285"/>
        <end position="299"/>
    </location>
</feature>
<dbReference type="GO" id="GO:0006357">
    <property type="term" value="P:regulation of transcription by RNA polymerase II"/>
    <property type="evidence" value="ECO:0007669"/>
    <property type="project" value="TreeGrafter"/>
</dbReference>
<dbReference type="GO" id="GO:0017053">
    <property type="term" value="C:transcription repressor complex"/>
    <property type="evidence" value="ECO:0007669"/>
    <property type="project" value="InterPro"/>
</dbReference>
<feature type="region of interest" description="Disordered" evidence="3">
    <location>
        <begin position="1"/>
        <end position="20"/>
    </location>
</feature>
<dbReference type="SUPFAM" id="SSF46689">
    <property type="entry name" value="Homeodomain-like"/>
    <property type="match status" value="1"/>
</dbReference>
<feature type="region of interest" description="Disordered" evidence="3">
    <location>
        <begin position="567"/>
        <end position="713"/>
    </location>
</feature>
<dbReference type="SMART" id="SM00717">
    <property type="entry name" value="SANT"/>
    <property type="match status" value="1"/>
</dbReference>
<dbReference type="GO" id="GO:0006351">
    <property type="term" value="P:DNA-templated transcription"/>
    <property type="evidence" value="ECO:0007669"/>
    <property type="project" value="InterPro"/>
</dbReference>
<dbReference type="GO" id="GO:0051726">
    <property type="term" value="P:regulation of cell cycle"/>
    <property type="evidence" value="ECO:0007669"/>
    <property type="project" value="TreeGrafter"/>
</dbReference>
<protein>
    <recommendedName>
        <fullName evidence="7">Protein ALWAYS EARLY 2</fullName>
    </recommendedName>
</protein>
<gene>
    <name evidence="6" type="ORF">CB5_LOCUS6703</name>
</gene>
<keyword evidence="2" id="KW-0539">Nucleus</keyword>
<feature type="compositionally biased region" description="Basic and acidic residues" evidence="3">
    <location>
        <begin position="579"/>
        <end position="588"/>
    </location>
</feature>
<dbReference type="PANTHER" id="PTHR21689:SF2">
    <property type="entry name" value="PROTEIN LIN-9 HOMOLOG"/>
    <property type="match status" value="1"/>
</dbReference>
<evidence type="ECO:0000259" key="5">
    <source>
        <dbReference type="SMART" id="SM01135"/>
    </source>
</evidence>
<reference evidence="6" key="1">
    <citation type="submission" date="2020-07" db="EMBL/GenBank/DDBJ databases">
        <authorList>
            <person name="Lin J."/>
        </authorList>
    </citation>
    <scope>NUCLEOTIDE SEQUENCE</scope>
</reference>
<feature type="region of interest" description="Disordered" evidence="3">
    <location>
        <begin position="271"/>
        <end position="302"/>
    </location>
</feature>
<proteinExistence type="predicted"/>
<feature type="compositionally biased region" description="Basic and acidic residues" evidence="3">
    <location>
        <begin position="597"/>
        <end position="608"/>
    </location>
</feature>
<evidence type="ECO:0008006" key="7">
    <source>
        <dbReference type="Google" id="ProtNLM"/>
    </source>
</evidence>
<dbReference type="GO" id="GO:0003677">
    <property type="term" value="F:DNA binding"/>
    <property type="evidence" value="ECO:0007669"/>
    <property type="project" value="TreeGrafter"/>
</dbReference>
<comment type="subcellular location">
    <subcellularLocation>
        <location evidence="1">Nucleus</location>
    </subcellularLocation>
</comment>
<feature type="region of interest" description="Disordered" evidence="3">
    <location>
        <begin position="390"/>
        <end position="548"/>
    </location>
</feature>
<dbReference type="SMART" id="SM01135">
    <property type="entry name" value="DIRP"/>
    <property type="match status" value="1"/>
</dbReference>
<dbReference type="Gene3D" id="1.20.58.1880">
    <property type="match status" value="1"/>
</dbReference>
<evidence type="ECO:0000256" key="2">
    <source>
        <dbReference type="ARBA" id="ARBA00023242"/>
    </source>
</evidence>
<organism evidence="6">
    <name type="scientific">Ananas comosus var. bracteatus</name>
    <name type="common">red pineapple</name>
    <dbReference type="NCBI Taxonomy" id="296719"/>
    <lineage>
        <taxon>Eukaryota</taxon>
        <taxon>Viridiplantae</taxon>
        <taxon>Streptophyta</taxon>
        <taxon>Embryophyta</taxon>
        <taxon>Tracheophyta</taxon>
        <taxon>Spermatophyta</taxon>
        <taxon>Magnoliopsida</taxon>
        <taxon>Liliopsida</taxon>
        <taxon>Poales</taxon>
        <taxon>Bromeliaceae</taxon>
        <taxon>Bromelioideae</taxon>
        <taxon>Ananas</taxon>
    </lineage>
</organism>
<dbReference type="Pfam" id="PF00249">
    <property type="entry name" value="Myb_DNA-binding"/>
    <property type="match status" value="1"/>
</dbReference>
<dbReference type="CDD" id="cd00167">
    <property type="entry name" value="SANT"/>
    <property type="match status" value="1"/>
</dbReference>
<dbReference type="InterPro" id="IPR010561">
    <property type="entry name" value="LIN-9/ALY1"/>
</dbReference>
<dbReference type="PANTHER" id="PTHR21689">
    <property type="entry name" value="LIN-9"/>
    <property type="match status" value="1"/>
</dbReference>
<evidence type="ECO:0000313" key="6">
    <source>
        <dbReference type="EMBL" id="CAD1823492.1"/>
    </source>
</evidence>
<feature type="compositionally biased region" description="Basic residues" evidence="3">
    <location>
        <begin position="1"/>
        <end position="10"/>
    </location>
</feature>
<name>A0A6V7NY03_ANACO</name>
<feature type="compositionally biased region" description="Basic residues" evidence="3">
    <location>
        <begin position="655"/>
        <end position="666"/>
    </location>
</feature>
<evidence type="ECO:0000256" key="3">
    <source>
        <dbReference type="SAM" id="MobiDB-lite"/>
    </source>
</evidence>
<feature type="compositionally biased region" description="Low complexity" evidence="3">
    <location>
        <begin position="140"/>
        <end position="158"/>
    </location>
</feature>
<dbReference type="EMBL" id="LR862143">
    <property type="protein sequence ID" value="CAD1823492.1"/>
    <property type="molecule type" value="Genomic_DNA"/>
</dbReference>
<dbReference type="Pfam" id="PF06584">
    <property type="entry name" value="DIRP"/>
    <property type="match status" value="1"/>
</dbReference>
<dbReference type="GO" id="GO:0005654">
    <property type="term" value="C:nucleoplasm"/>
    <property type="evidence" value="ECO:0007669"/>
    <property type="project" value="TreeGrafter"/>
</dbReference>
<feature type="compositionally biased region" description="Basic residues" evidence="3">
    <location>
        <begin position="476"/>
        <end position="488"/>
    </location>
</feature>
<feature type="compositionally biased region" description="Polar residues" evidence="3">
    <location>
        <begin position="636"/>
        <end position="652"/>
    </location>
</feature>
<evidence type="ECO:0000259" key="4">
    <source>
        <dbReference type="SMART" id="SM00717"/>
    </source>
</evidence>
<feature type="compositionally biased region" description="Basic and acidic residues" evidence="3">
    <location>
        <begin position="507"/>
        <end position="528"/>
    </location>
</feature>
<feature type="domain" description="Myb-like" evidence="4">
    <location>
        <begin position="198"/>
        <end position="246"/>
    </location>
</feature>
<accession>A0A6V7NY03</accession>
<dbReference type="InterPro" id="IPR033471">
    <property type="entry name" value="DIRP"/>
</dbReference>
<feature type="compositionally biased region" description="Basic and acidic residues" evidence="3">
    <location>
        <begin position="449"/>
        <end position="459"/>
    </location>
</feature>
<feature type="domain" description="DIRP" evidence="5">
    <location>
        <begin position="811"/>
        <end position="912"/>
    </location>
</feature>
<dbReference type="InterPro" id="IPR001005">
    <property type="entry name" value="SANT/Myb"/>
</dbReference>
<sequence>MRIRRRRRPLRPPLPPPSAASLPRAAVQCGQAAAECAAGVCVLCVCYPLALLLRRVSLPLRLARRCCCRLRASCRCLSTAGSSSFSDIDFDAGGSHPIIIRRWQVFRKIIPKNEAGEEEDKKSVKLKHPLLSGSSIRQIPPRSCSSTSPSSPEFSMASTRKSRNANKRFAKVNEEWAEKDATPLNKNRNRKRKISDMLGSQWSREELERFYESYRKCGKDWRKVAATIRNRTSEMVEALFNMNKAYLSLPEGTATAAGLIAMMTDHYNMLEGSNSDRESNDVPKSSRKPQKQSRGKYRLMSKTPDARYPDLLQYQSASSSYGCLSLLKKKRSGGRNRPRAVGKRTPRVLISSMYNRDDKDKIGPLGRNVKPEVNAGDDEGLHVAALALAEASQRGGSPEVSRTPGRRVDRIGSTPVKSERKNAESEMDSSKLLGIQTDGECPEGSLGSREAENGDDAKEVSCMMDNEGVRPAKTQQKLKRSQRKKPKAKNRDNDQFDDDREACSGTEEGRNSRKVKDETDMEVMDGKAARGSKASKNRSRQLFFGDESPGFDALQTLADLSVNILLPSSAVDSESSAQLKEEKKDMNSGEKLNVLESKPRDKLKTSPKKDKKRSASIGADSATQKNSKLVKGLQHDVNTVSETQQQSCACSSKTEKRKRKPSAKKVSKAELNSETPKEPETAEVSVEEGRKSSSKVRRAGQASPAQKQGKVIKPQEISLSNVVDLGRTAGDVSQTNAQVATENQGNVLITSRKRRKMGLIKALAWKSNESNGDHRPEKFFYPGNGATVVKEKLSHCLSSRLLRRWCVFEWFYSAIDYPWFAKSEFVEYLNHVRLGHVPRLTRAEWGVIRSSLGKPRRLSKKFLQEEREKLQRYRDSVRVHYAELRAGVREGLPNDLARPLSVGQRVIACHPKTREIHDGSVLTVDRNRCRVQFDRPELGVEFVMDIDCMPLNPLENFPEALRRQNMVASKYCNSFLDVKFEDQSKEWKVGSVPKFALSKNYESIDGTSHVASSTHPMSILMKQAEGNNIDSIVQAKLAVSEVTVAAQQAMYSQPCTLSQIQEREADIRALAELSRALDKKEALLIELRHMNEEVSGKQKDGDTIKDSDHFKKQYAMVLVQLRDANDQVSSALLSLRQRNTYHGSSSHPWTRPVENSGAFAGPPDSYNPSYFLNQDSGSQVMEIVDTSRQRAKMMVDVALQAMCSLKEGEDAYIKIGEALSFLNINNSGSFSTIPGIRRIPVDSGHANSGYQDNMFDTVAARAQSPKSHRGLDAEAPIPSELISSCVAIMLMIQACTERQYPPAEVAQILDSAVASLQPCCPGNLPIFREIETFMGVIKNQMLALIPTPATATPGSEASILKSS</sequence>
<dbReference type="InterPro" id="IPR009057">
    <property type="entry name" value="Homeodomain-like_sf"/>
</dbReference>
<evidence type="ECO:0000256" key="1">
    <source>
        <dbReference type="ARBA" id="ARBA00004123"/>
    </source>
</evidence>
<feature type="region of interest" description="Disordered" evidence="3">
    <location>
        <begin position="138"/>
        <end position="165"/>
    </location>
</feature>